<organism evidence="1 2">
    <name type="scientific">Pseudoloma neurophilia</name>
    <dbReference type="NCBI Taxonomy" id="146866"/>
    <lineage>
        <taxon>Eukaryota</taxon>
        <taxon>Fungi</taxon>
        <taxon>Fungi incertae sedis</taxon>
        <taxon>Microsporidia</taxon>
        <taxon>Pseudoloma</taxon>
    </lineage>
</organism>
<evidence type="ECO:0000313" key="2">
    <source>
        <dbReference type="Proteomes" id="UP000051530"/>
    </source>
</evidence>
<sequence length="197" mass="23505">MDDNLCHQFVVGFCLRQEFQSENTVECKKLHDSGRKNAYEKDTVYETDQAVFEEFDKVLNEISYKIEVNMDLLKYCTEYVVKKSDLQKQTTTTVNSENDQIKFELSDIRDLLEKLHYTFLNVLDKDEDPCRSILIHQFYWSCISVYEKKKQNISLQVCKICSFVYENECEHPFHNKYLKLITITKHLKKKLNKSKKI</sequence>
<proteinExistence type="predicted"/>
<dbReference type="OrthoDB" id="10365106at2759"/>
<keyword evidence="2" id="KW-1185">Reference proteome</keyword>
<accession>A0A0R0LXZ6</accession>
<name>A0A0R0LXZ6_9MICR</name>
<dbReference type="VEuPathDB" id="MicrosporidiaDB:M153_3430001967"/>
<comment type="caution">
    <text evidence="1">The sequence shown here is derived from an EMBL/GenBank/DDBJ whole genome shotgun (WGS) entry which is preliminary data.</text>
</comment>
<gene>
    <name evidence="1" type="ORF">M153_3430001967</name>
</gene>
<dbReference type="EMBL" id="LGUB01000119">
    <property type="protein sequence ID" value="KRH94194.1"/>
    <property type="molecule type" value="Genomic_DNA"/>
</dbReference>
<evidence type="ECO:0000313" key="1">
    <source>
        <dbReference type="EMBL" id="KRH94194.1"/>
    </source>
</evidence>
<dbReference type="Proteomes" id="UP000051530">
    <property type="component" value="Unassembled WGS sequence"/>
</dbReference>
<reference evidence="1 2" key="1">
    <citation type="submission" date="2015-07" db="EMBL/GenBank/DDBJ databases">
        <title>The genome of Pseudoloma neurophilia, a relevant intracellular parasite of the zebrafish.</title>
        <authorList>
            <person name="Ndikumana S."/>
            <person name="Pelin A."/>
            <person name="Sanders J."/>
            <person name="Corradi N."/>
        </authorList>
    </citation>
    <scope>NUCLEOTIDE SEQUENCE [LARGE SCALE GENOMIC DNA]</scope>
    <source>
        <strain evidence="1 2">MK1</strain>
    </source>
</reference>
<protein>
    <submittedName>
        <fullName evidence="1">Uncharacterized protein</fullName>
    </submittedName>
</protein>
<dbReference type="AlphaFoldDB" id="A0A0R0LXZ6"/>